<reference evidence="2 3" key="1">
    <citation type="journal article" date="2007" name="Nat. Biotechnol.">
        <title>Complete genome sequence of the myxobacterium Sorangium cellulosum.</title>
        <authorList>
            <person name="Schneiker S."/>
            <person name="Perlova O."/>
            <person name="Kaiser O."/>
            <person name="Gerth K."/>
            <person name="Alici A."/>
            <person name="Altmeyer M.O."/>
            <person name="Bartels D."/>
            <person name="Bekel T."/>
            <person name="Beyer S."/>
            <person name="Bode E."/>
            <person name="Bode H.B."/>
            <person name="Bolten C.J."/>
            <person name="Choudhuri J.V."/>
            <person name="Doss S."/>
            <person name="Elnakady Y.A."/>
            <person name="Frank B."/>
            <person name="Gaigalat L."/>
            <person name="Goesmann A."/>
            <person name="Groeger C."/>
            <person name="Gross F."/>
            <person name="Jelsbak L."/>
            <person name="Jelsbak L."/>
            <person name="Kalinowski J."/>
            <person name="Kegler C."/>
            <person name="Knauber T."/>
            <person name="Konietzny S."/>
            <person name="Kopp M."/>
            <person name="Krause L."/>
            <person name="Krug D."/>
            <person name="Linke B."/>
            <person name="Mahmud T."/>
            <person name="Martinez-Arias R."/>
            <person name="McHardy A.C."/>
            <person name="Merai M."/>
            <person name="Meyer F."/>
            <person name="Mormann S."/>
            <person name="Munoz-Dorado J."/>
            <person name="Perez J."/>
            <person name="Pradella S."/>
            <person name="Rachid S."/>
            <person name="Raddatz G."/>
            <person name="Rosenau F."/>
            <person name="Rueckert C."/>
            <person name="Sasse F."/>
            <person name="Scharfe M."/>
            <person name="Schuster S.C."/>
            <person name="Suen G."/>
            <person name="Treuner-Lange A."/>
            <person name="Velicer G.J."/>
            <person name="Vorholter F.-J."/>
            <person name="Weissman K.J."/>
            <person name="Welch R.D."/>
            <person name="Wenzel S.C."/>
            <person name="Whitworth D.E."/>
            <person name="Wilhelm S."/>
            <person name="Wittmann C."/>
            <person name="Bloecker H."/>
            <person name="Puehler A."/>
            <person name="Mueller R."/>
        </authorList>
    </citation>
    <scope>NUCLEOTIDE SEQUENCE [LARGE SCALE GENOMIC DNA]</scope>
    <source>
        <strain evidence="3">So ce56</strain>
    </source>
</reference>
<dbReference type="GO" id="GO:0030247">
    <property type="term" value="F:polysaccharide binding"/>
    <property type="evidence" value="ECO:0007669"/>
    <property type="project" value="UniProtKB-UniRule"/>
</dbReference>
<dbReference type="GO" id="GO:0004553">
    <property type="term" value="F:hydrolase activity, hydrolyzing O-glycosyl compounds"/>
    <property type="evidence" value="ECO:0007669"/>
    <property type="project" value="InterPro"/>
</dbReference>
<name>A9G955_SORC5</name>
<dbReference type="SUPFAM" id="SSF49384">
    <property type="entry name" value="Carbohydrate-binding domain"/>
    <property type="match status" value="1"/>
</dbReference>
<dbReference type="KEGG" id="scl:sce8953"/>
<dbReference type="EMBL" id="AM746676">
    <property type="protein sequence ID" value="CAN99125.1"/>
    <property type="molecule type" value="Genomic_DNA"/>
</dbReference>
<evidence type="ECO:0000313" key="2">
    <source>
        <dbReference type="EMBL" id="CAN99125.1"/>
    </source>
</evidence>
<evidence type="ECO:0000259" key="1">
    <source>
        <dbReference type="PROSITE" id="PS51173"/>
    </source>
</evidence>
<dbReference type="OrthoDB" id="9814760at2"/>
<dbReference type="Gene3D" id="3.40.50.1820">
    <property type="entry name" value="alpha/beta hydrolase"/>
    <property type="match status" value="1"/>
</dbReference>
<dbReference type="eggNOG" id="COG4188">
    <property type="taxonomic scope" value="Bacteria"/>
</dbReference>
<keyword evidence="3" id="KW-1185">Reference proteome</keyword>
<dbReference type="InterPro" id="IPR029058">
    <property type="entry name" value="AB_hydrolase_fold"/>
</dbReference>
<dbReference type="InterPro" id="IPR012291">
    <property type="entry name" value="CBM2_carb-bd_dom_sf"/>
</dbReference>
<protein>
    <recommendedName>
        <fullName evidence="1">CBM2 domain-containing protein</fullName>
    </recommendedName>
</protein>
<dbReference type="GO" id="GO:0005975">
    <property type="term" value="P:carbohydrate metabolic process"/>
    <property type="evidence" value="ECO:0007669"/>
    <property type="project" value="InterPro"/>
</dbReference>
<dbReference type="InterPro" id="IPR001919">
    <property type="entry name" value="CBD2"/>
</dbReference>
<dbReference type="RefSeq" id="WP_012241564.1">
    <property type="nucleotide sequence ID" value="NC_010162.1"/>
</dbReference>
<gene>
    <name evidence="2" type="ordered locus">sce8953</name>
</gene>
<dbReference type="Pfam" id="PF00553">
    <property type="entry name" value="CBM_2"/>
    <property type="match status" value="1"/>
</dbReference>
<dbReference type="InterPro" id="IPR008965">
    <property type="entry name" value="CBM2/CBM3_carb-bd_dom_sf"/>
</dbReference>
<accession>A9G955</accession>
<dbReference type="eggNOG" id="COG5297">
    <property type="taxonomic scope" value="Bacteria"/>
</dbReference>
<dbReference type="SUPFAM" id="SSF53474">
    <property type="entry name" value="alpha/beta-Hydrolases"/>
    <property type="match status" value="1"/>
</dbReference>
<dbReference type="CAZy" id="CBM2">
    <property type="family name" value="Carbohydrate-Binding Module Family 2"/>
</dbReference>
<organism evidence="2 3">
    <name type="scientific">Sorangium cellulosum (strain So ce56)</name>
    <name type="common">Polyangium cellulosum (strain So ce56)</name>
    <dbReference type="NCBI Taxonomy" id="448385"/>
    <lineage>
        <taxon>Bacteria</taxon>
        <taxon>Pseudomonadati</taxon>
        <taxon>Myxococcota</taxon>
        <taxon>Polyangia</taxon>
        <taxon>Polyangiales</taxon>
        <taxon>Polyangiaceae</taxon>
        <taxon>Sorangium</taxon>
    </lineage>
</organism>
<dbReference type="HOGENOM" id="CLU_346785_0_0_7"/>
<feature type="domain" description="CBM2" evidence="1">
    <location>
        <begin position="39"/>
        <end position="149"/>
    </location>
</feature>
<dbReference type="AlphaFoldDB" id="A9G955"/>
<dbReference type="BioCyc" id="SCEL448385:SCE_RS45870-MONOMER"/>
<dbReference type="PROSITE" id="PS51173">
    <property type="entry name" value="CBM2"/>
    <property type="match status" value="1"/>
</dbReference>
<dbReference type="Proteomes" id="UP000002139">
    <property type="component" value="Chromosome"/>
</dbReference>
<evidence type="ECO:0000313" key="3">
    <source>
        <dbReference type="Proteomes" id="UP000002139"/>
    </source>
</evidence>
<sequence>MHNFSFQSRWDTWMAAAALALLPACSDGSTEPIGTSQAALQGANGISADRVIDSQWGQGYCARIVVSNQHPSATTGTWSVALDVGPGAIFSSWDGTFSGSTGQITVTPQGSNAAIPPSESRQFGFCASIPSQGIEPVVLSVSSDLPPMGGGVAIAEYKFPAAIDAMVSPDYATELWASFYRPANLEAGRQYPLLVFMHGNHPTCGTGVNPRTDNNNQYATTGTCPANYVVVPNHRGYDYMAEDLAARGYFVVSINTNRGIHAASGSPGDEFVIGPRGRLLLRHLERLSRWDSGAEPTPPELGVDLLDRIDFDQVGLLGHSRGGEAVRFAYNEYRRSGSPWPALIDSPVSIRGIFEIGPTDQGQNGQRLNADQTAWNVILPACDWDLSDLPGMRPFDRMMSIAEPEPLSKSFYHVWGANHNYYNSEWQLADGNSGGITGCIDHEELFDPLENGSPAQRETGRLAAVQFFTANVGAERDEAANALFDPAFPFPDVPYRVRRGYHPGGGSADSLMLEDFINPTGTSSYGLPNTTGGTIAVDHTPLSGHDPSLSGAWIHDVAAGSATFFQSNWSVAGTGFDLTSYDTLDLRADRSWGSDPAEASFLVELVNADDTRSSAVAIDEFLELGPPPRGGTTLPTARIPLSSFSGATLASVRGVRLTFTTPLDGNSLYLANIRATRATTEALAASGQLASVASSAAPPISLARAAGTSRPEARRITAGNAIQSVRRSGADAVELTLTSAEFFDLRATNLVLTVGAERSTAARHPNGDLHTVQFLLPRAAFDRLAAQEPVTVDYGQGSSVAWDFGHLDKTALAP</sequence>
<proteinExistence type="predicted"/>
<dbReference type="Gene3D" id="2.60.40.290">
    <property type="match status" value="1"/>
</dbReference>
<dbReference type="SMART" id="SM00637">
    <property type="entry name" value="CBD_II"/>
    <property type="match status" value="1"/>
</dbReference>